<keyword evidence="7" id="KW-1133">Transmembrane helix</keyword>
<protein>
    <submittedName>
        <fullName evidence="11">Polyol transporter 5-like</fullName>
    </submittedName>
</protein>
<evidence type="ECO:0000256" key="5">
    <source>
        <dbReference type="ARBA" id="ARBA00022692"/>
    </source>
</evidence>
<keyword evidence="10" id="KW-1185">Reference proteome</keyword>
<dbReference type="GO" id="GO:0015293">
    <property type="term" value="F:symporter activity"/>
    <property type="evidence" value="ECO:0007669"/>
    <property type="project" value="UniProtKB-KW"/>
</dbReference>
<evidence type="ECO:0000256" key="2">
    <source>
        <dbReference type="ARBA" id="ARBA00010992"/>
    </source>
</evidence>
<dbReference type="PROSITE" id="PS00217">
    <property type="entry name" value="SUGAR_TRANSPORT_2"/>
    <property type="match status" value="1"/>
</dbReference>
<dbReference type="AlphaFoldDB" id="A0A2I4GYR2"/>
<comment type="similarity">
    <text evidence="2 9">Belongs to the major facilitator superfamily. Sugar transporter (TC 2.A.1.1) family.</text>
</comment>
<organism evidence="10 11">
    <name type="scientific">Juglans regia</name>
    <name type="common">English walnut</name>
    <dbReference type="NCBI Taxonomy" id="51240"/>
    <lineage>
        <taxon>Eukaryota</taxon>
        <taxon>Viridiplantae</taxon>
        <taxon>Streptophyta</taxon>
        <taxon>Embryophyta</taxon>
        <taxon>Tracheophyta</taxon>
        <taxon>Spermatophyta</taxon>
        <taxon>Magnoliopsida</taxon>
        <taxon>eudicotyledons</taxon>
        <taxon>Gunneridae</taxon>
        <taxon>Pentapetalae</taxon>
        <taxon>rosids</taxon>
        <taxon>fabids</taxon>
        <taxon>Fagales</taxon>
        <taxon>Juglandaceae</taxon>
        <taxon>Juglans</taxon>
    </lineage>
</organism>
<dbReference type="RefSeq" id="XP_018849051.1">
    <property type="nucleotide sequence ID" value="XM_018993506.2"/>
</dbReference>
<dbReference type="Proteomes" id="UP000235220">
    <property type="component" value="Chromosome 13"/>
</dbReference>
<keyword evidence="4" id="KW-0762">Sugar transport</keyword>
<evidence type="ECO:0000256" key="9">
    <source>
        <dbReference type="RuleBase" id="RU003346"/>
    </source>
</evidence>
<evidence type="ECO:0000313" key="10">
    <source>
        <dbReference type="Proteomes" id="UP000235220"/>
    </source>
</evidence>
<dbReference type="Gene3D" id="1.20.1250.20">
    <property type="entry name" value="MFS general substrate transporter like domains"/>
    <property type="match status" value="1"/>
</dbReference>
<dbReference type="OrthoDB" id="6339427at2759"/>
<dbReference type="PANTHER" id="PTHR48020">
    <property type="entry name" value="PROTON MYO-INOSITOL COTRANSPORTER"/>
    <property type="match status" value="1"/>
</dbReference>
<dbReference type="PROSITE" id="PS00216">
    <property type="entry name" value="SUGAR_TRANSPORT_1"/>
    <property type="match status" value="1"/>
</dbReference>
<evidence type="ECO:0000256" key="7">
    <source>
        <dbReference type="ARBA" id="ARBA00022989"/>
    </source>
</evidence>
<accession>A0A2I4GYR2</accession>
<name>A0A2I4GYR2_JUGRE</name>
<dbReference type="Gramene" id="Jr13_07040_p1">
    <property type="protein sequence ID" value="cds.Jr13_07040_p1"/>
    <property type="gene ID" value="Jr13_07040"/>
</dbReference>
<dbReference type="Pfam" id="PF00083">
    <property type="entry name" value="Sugar_tr"/>
    <property type="match status" value="1"/>
</dbReference>
<dbReference type="PRINTS" id="PR00171">
    <property type="entry name" value="SUGRTRNSPORT"/>
</dbReference>
<dbReference type="InterPro" id="IPR005828">
    <property type="entry name" value="MFS_sugar_transport-like"/>
</dbReference>
<dbReference type="GeneID" id="109012062"/>
<evidence type="ECO:0000256" key="6">
    <source>
        <dbReference type="ARBA" id="ARBA00022847"/>
    </source>
</evidence>
<dbReference type="InterPro" id="IPR005829">
    <property type="entry name" value="Sugar_transporter_CS"/>
</dbReference>
<keyword evidence="5" id="KW-0812">Transmembrane</keyword>
<dbReference type="NCBIfam" id="TIGR00879">
    <property type="entry name" value="SP"/>
    <property type="match status" value="1"/>
</dbReference>
<dbReference type="FunCoup" id="A0A2I4GYR2">
    <property type="interactions" value="53"/>
</dbReference>
<sequence length="519" mass="56116">MIGMADRKTENNAISEPQKSNIVDFDPPKKPKNNSYVIACAVSASMTSVLLGYDFGVISGAILYIKEDLKITDVQVEILVGILNLYCLIGSFAAGRTSDWIGRRYTIVVAQAIFFAGAILMGFATSYAFLMVGRFVAGIAVGYGLMVAPVYTAEISPTSSRGFLTSFTEVFINGGILLGYVSNYAFSKLPTHLGWRMMLGAGAIPAIIIGLLALGMPESPRWLVMQGRLGDAKLVLDKISDSKEEAEIRLAGIKRVAGISEDCIDNVVPVPKQSDGKYLWKDLILHPTPSVRHALIAAVGIHFFQQVSGIASIVLYSPRIFEKAGITSTNDKLLATVAVGFAKTMFILVGTFLLDKIGRRPLLLSSITGMIISLATLGIGLTIIEKSDQKLMWAVALCIATVLAYVSFFSIGVGPVTWVYSSEILPLRLRSHGVSIAVAVSTSTSAVISMTFLSLGKWITTGGAFFLYTSFAIVSCFFFYFMLPETQGRTLEDMEGLFGNLGWKLSKLMKKKQNEGAAM</sequence>
<evidence type="ECO:0000256" key="4">
    <source>
        <dbReference type="ARBA" id="ARBA00022597"/>
    </source>
</evidence>
<gene>
    <name evidence="11" type="primary">LOC109012062</name>
</gene>
<evidence type="ECO:0000313" key="11">
    <source>
        <dbReference type="RefSeq" id="XP_018849051.1"/>
    </source>
</evidence>
<dbReference type="InterPro" id="IPR036259">
    <property type="entry name" value="MFS_trans_sf"/>
</dbReference>
<evidence type="ECO:0000256" key="8">
    <source>
        <dbReference type="ARBA" id="ARBA00023136"/>
    </source>
</evidence>
<reference evidence="11" key="1">
    <citation type="submission" date="2025-08" db="UniProtKB">
        <authorList>
            <consortium name="RefSeq"/>
        </authorList>
    </citation>
    <scope>IDENTIFICATION</scope>
    <source>
        <tissue evidence="11">Leaves</tissue>
    </source>
</reference>
<dbReference type="PROSITE" id="PS50850">
    <property type="entry name" value="MFS"/>
    <property type="match status" value="1"/>
</dbReference>
<dbReference type="SUPFAM" id="SSF103473">
    <property type="entry name" value="MFS general substrate transporter"/>
    <property type="match status" value="1"/>
</dbReference>
<keyword evidence="8" id="KW-0472">Membrane</keyword>
<comment type="subcellular location">
    <subcellularLocation>
        <location evidence="1">Membrane</location>
        <topology evidence="1">Multi-pass membrane protein</topology>
    </subcellularLocation>
</comment>
<evidence type="ECO:0000256" key="1">
    <source>
        <dbReference type="ARBA" id="ARBA00004141"/>
    </source>
</evidence>
<dbReference type="FunFam" id="1.20.1250.20:FF:000025">
    <property type="entry name" value="probable polyol transporter 4"/>
    <property type="match status" value="1"/>
</dbReference>
<dbReference type="InterPro" id="IPR003663">
    <property type="entry name" value="Sugar/inositol_transpt"/>
</dbReference>
<dbReference type="GO" id="GO:0016020">
    <property type="term" value="C:membrane"/>
    <property type="evidence" value="ECO:0007669"/>
    <property type="project" value="UniProtKB-SubCell"/>
</dbReference>
<keyword evidence="6" id="KW-0769">Symport</keyword>
<proteinExistence type="inferred from homology"/>
<dbReference type="PANTHER" id="PTHR48020:SF49">
    <property type="entry name" value="SUGAR TRANSPORTER"/>
    <property type="match status" value="1"/>
</dbReference>
<dbReference type="KEGG" id="jre:109012062"/>
<evidence type="ECO:0000256" key="3">
    <source>
        <dbReference type="ARBA" id="ARBA00022448"/>
    </source>
</evidence>
<keyword evidence="3 9" id="KW-0813">Transport</keyword>
<dbReference type="InterPro" id="IPR020846">
    <property type="entry name" value="MFS_dom"/>
</dbReference>
<dbReference type="InterPro" id="IPR050814">
    <property type="entry name" value="Myo-inositol_Transporter"/>
</dbReference>